<keyword evidence="7 9" id="KW-0807">Transducer</keyword>
<accession>A0ABT5F7M2</accession>
<dbReference type="EMBL" id="JAQOMS010000002">
    <property type="protein sequence ID" value="MDC2887536.1"/>
    <property type="molecule type" value="Genomic_DNA"/>
</dbReference>
<comment type="subcellular location">
    <subcellularLocation>
        <location evidence="1">Cell membrane</location>
        <topology evidence="1">Multi-pass membrane protein</topology>
    </subcellularLocation>
</comment>
<dbReference type="PANTHER" id="PTHR32089:SF112">
    <property type="entry name" value="LYSOZYME-LIKE PROTEIN-RELATED"/>
    <property type="match status" value="1"/>
</dbReference>
<dbReference type="Gene3D" id="3.30.450.20">
    <property type="entry name" value="PAS domain"/>
    <property type="match status" value="1"/>
</dbReference>
<evidence type="ECO:0000313" key="14">
    <source>
        <dbReference type="Proteomes" id="UP001528411"/>
    </source>
</evidence>
<dbReference type="Pfam" id="PF00672">
    <property type="entry name" value="HAMP"/>
    <property type="match status" value="1"/>
</dbReference>
<evidence type="ECO:0000256" key="8">
    <source>
        <dbReference type="ARBA" id="ARBA00029447"/>
    </source>
</evidence>
<keyword evidence="6 10" id="KW-0472">Membrane</keyword>
<dbReference type="SMART" id="SM00304">
    <property type="entry name" value="HAMP"/>
    <property type="match status" value="1"/>
</dbReference>
<dbReference type="Pfam" id="PF00015">
    <property type="entry name" value="MCPsignal"/>
    <property type="match status" value="1"/>
</dbReference>
<evidence type="ECO:0000259" key="12">
    <source>
        <dbReference type="PROSITE" id="PS50885"/>
    </source>
</evidence>
<evidence type="ECO:0000259" key="11">
    <source>
        <dbReference type="PROSITE" id="PS50111"/>
    </source>
</evidence>
<keyword evidence="4 10" id="KW-0812">Transmembrane</keyword>
<feature type="domain" description="Methyl-accepting transducer" evidence="11">
    <location>
        <begin position="354"/>
        <end position="590"/>
    </location>
</feature>
<dbReference type="InterPro" id="IPR004090">
    <property type="entry name" value="Chemotax_Me-accpt_rcpt"/>
</dbReference>
<evidence type="ECO:0000256" key="10">
    <source>
        <dbReference type="SAM" id="Phobius"/>
    </source>
</evidence>
<evidence type="ECO:0000256" key="5">
    <source>
        <dbReference type="ARBA" id="ARBA00022989"/>
    </source>
</evidence>
<keyword evidence="14" id="KW-1185">Reference proteome</keyword>
<evidence type="ECO:0000313" key="13">
    <source>
        <dbReference type="EMBL" id="MDC2887536.1"/>
    </source>
</evidence>
<dbReference type="PANTHER" id="PTHR32089">
    <property type="entry name" value="METHYL-ACCEPTING CHEMOTAXIS PROTEIN MCPB"/>
    <property type="match status" value="1"/>
</dbReference>
<comment type="caution">
    <text evidence="13">The sequence shown here is derived from an EMBL/GenBank/DDBJ whole genome shotgun (WGS) entry which is preliminary data.</text>
</comment>
<feature type="domain" description="HAMP" evidence="12">
    <location>
        <begin position="295"/>
        <end position="349"/>
    </location>
</feature>
<name>A0ABT5F7M2_9GAMM</name>
<evidence type="ECO:0000256" key="6">
    <source>
        <dbReference type="ARBA" id="ARBA00023136"/>
    </source>
</evidence>
<dbReference type="PROSITE" id="PS50885">
    <property type="entry name" value="HAMP"/>
    <property type="match status" value="1"/>
</dbReference>
<proteinExistence type="inferred from homology"/>
<dbReference type="InterPro" id="IPR004089">
    <property type="entry name" value="MCPsignal_dom"/>
</dbReference>
<dbReference type="CDD" id="cd12912">
    <property type="entry name" value="PDC2_MCP_like"/>
    <property type="match status" value="1"/>
</dbReference>
<dbReference type="Proteomes" id="UP001528411">
    <property type="component" value="Unassembled WGS sequence"/>
</dbReference>
<dbReference type="PRINTS" id="PR00260">
    <property type="entry name" value="CHEMTRNSDUCR"/>
</dbReference>
<protein>
    <submittedName>
        <fullName evidence="13">Methyl-accepting chemotaxis protein</fullName>
    </submittedName>
</protein>
<evidence type="ECO:0000256" key="1">
    <source>
        <dbReference type="ARBA" id="ARBA00004651"/>
    </source>
</evidence>
<sequence length="626" mass="68494">MKLQQKVYLSLVTAILFPLTLSTFLFSSSITSFLTDKLETSELPTALAEVRNAIELELSSPVEASKAIATNTMVTNWITNGESSSKLAEFTEYLANIKANNEAISAFIVSGETSNYYTNDGIIRQINQNEDKWFYKFTNSGKEFELSLDVDKNLGQAAVFINYSIKVNNKVVALAGVGRSLEAMTKLIKGYRIADTGIVYLVDSEGIITLHPNHNLIGRKIDLAATRTTSLNEVDINGEEHIRSSIKLKSIDWNLVAEIPKVELFGAIQSAIFQNIFVGLLIAALGFVLTKILANQIFSPIRWIHKSVVNLTEKDGDLTARIRVDEQNEVGELAQQINIFLEQLHGMFKRVSNATEHVKIIADTVADKVNHSKHLADTQSNSTQTVAAAVNEMESTVRQISENAEVASGVAHDTELKTNAGNEFVQLTIDQMKSLELSMNHSVDSVNELSNEIQSITHVLDVIKGISEQTNLLALNAAIEAARAGEQGRGFAVVADEVRTLAKRTADSTEEINSMIAKLQNKASDAVSAIKIGSEGTQNAAGRLIKTGETFTEVAHEIVKLTEMNNQVALSTKEQTLATGEINENVVLISDTAGDNKQKMEEAAELCLELETNAKELEHLVSKFVL</sequence>
<evidence type="ECO:0000256" key="4">
    <source>
        <dbReference type="ARBA" id="ARBA00022692"/>
    </source>
</evidence>
<dbReference type="InterPro" id="IPR033479">
    <property type="entry name" value="dCache_1"/>
</dbReference>
<dbReference type="SUPFAM" id="SSF58104">
    <property type="entry name" value="Methyl-accepting chemotaxis protein (MCP) signaling domain"/>
    <property type="match status" value="1"/>
</dbReference>
<dbReference type="CDD" id="cd11386">
    <property type="entry name" value="MCP_signal"/>
    <property type="match status" value="1"/>
</dbReference>
<dbReference type="Pfam" id="PF02743">
    <property type="entry name" value="dCache_1"/>
    <property type="match status" value="1"/>
</dbReference>
<keyword evidence="5 10" id="KW-1133">Transmembrane helix</keyword>
<organism evidence="13 14">
    <name type="scientific">Psychrosphaera algicola</name>
    <dbReference type="NCBI Taxonomy" id="3023714"/>
    <lineage>
        <taxon>Bacteria</taxon>
        <taxon>Pseudomonadati</taxon>
        <taxon>Pseudomonadota</taxon>
        <taxon>Gammaproteobacteria</taxon>
        <taxon>Alteromonadales</taxon>
        <taxon>Pseudoalteromonadaceae</taxon>
        <taxon>Psychrosphaera</taxon>
    </lineage>
</organism>
<dbReference type="RefSeq" id="WP_272179369.1">
    <property type="nucleotide sequence ID" value="NZ_JAQOMS010000002.1"/>
</dbReference>
<dbReference type="Gene3D" id="1.10.287.950">
    <property type="entry name" value="Methyl-accepting chemotaxis protein"/>
    <property type="match status" value="1"/>
</dbReference>
<evidence type="ECO:0000256" key="2">
    <source>
        <dbReference type="ARBA" id="ARBA00022475"/>
    </source>
</evidence>
<reference evidence="13 14" key="1">
    <citation type="submission" date="2023-01" db="EMBL/GenBank/DDBJ databases">
        <title>Psychrosphaera sp. nov., isolated from marine algae.</title>
        <authorList>
            <person name="Bayburt H."/>
            <person name="Choi B.J."/>
            <person name="Kim J.M."/>
            <person name="Choi D.G."/>
            <person name="Jeon C.O."/>
        </authorList>
    </citation>
    <scope>NUCLEOTIDE SEQUENCE [LARGE SCALE GENOMIC DNA]</scope>
    <source>
        <strain evidence="13 14">G1-22</strain>
    </source>
</reference>
<dbReference type="InterPro" id="IPR003660">
    <property type="entry name" value="HAMP_dom"/>
</dbReference>
<gene>
    <name evidence="13" type="ORF">PN838_00140</name>
</gene>
<evidence type="ECO:0000256" key="7">
    <source>
        <dbReference type="ARBA" id="ARBA00023224"/>
    </source>
</evidence>
<evidence type="ECO:0000256" key="9">
    <source>
        <dbReference type="PROSITE-ProRule" id="PRU00284"/>
    </source>
</evidence>
<dbReference type="CDD" id="cd06225">
    <property type="entry name" value="HAMP"/>
    <property type="match status" value="1"/>
</dbReference>
<keyword evidence="2" id="KW-1003">Cell membrane</keyword>
<feature type="transmembrane region" description="Helical" evidence="10">
    <location>
        <begin position="7"/>
        <end position="26"/>
    </location>
</feature>
<evidence type="ECO:0000256" key="3">
    <source>
        <dbReference type="ARBA" id="ARBA00022500"/>
    </source>
</evidence>
<keyword evidence="3" id="KW-0145">Chemotaxis</keyword>
<dbReference type="PROSITE" id="PS50111">
    <property type="entry name" value="CHEMOTAXIS_TRANSDUC_2"/>
    <property type="match status" value="1"/>
</dbReference>
<comment type="similarity">
    <text evidence="8">Belongs to the methyl-accepting chemotaxis (MCP) protein family.</text>
</comment>
<dbReference type="SMART" id="SM00283">
    <property type="entry name" value="MA"/>
    <property type="match status" value="1"/>
</dbReference>